<protein>
    <submittedName>
        <fullName evidence="1">Uncharacterized protein</fullName>
    </submittedName>
</protein>
<dbReference type="Proteomes" id="UP000824135">
    <property type="component" value="Unassembled WGS sequence"/>
</dbReference>
<accession>A0A9D2CFC1</accession>
<dbReference type="EMBL" id="DXCO01000040">
    <property type="protein sequence ID" value="HIY78688.1"/>
    <property type="molecule type" value="Genomic_DNA"/>
</dbReference>
<comment type="caution">
    <text evidence="1">The sequence shown here is derived from an EMBL/GenBank/DDBJ whole genome shotgun (WGS) entry which is preliminary data.</text>
</comment>
<proteinExistence type="predicted"/>
<dbReference type="AlphaFoldDB" id="A0A9D2CFC1"/>
<reference evidence="1" key="1">
    <citation type="journal article" date="2021" name="PeerJ">
        <title>Extensive microbial diversity within the chicken gut microbiome revealed by metagenomics and culture.</title>
        <authorList>
            <person name="Gilroy R."/>
            <person name="Ravi A."/>
            <person name="Getino M."/>
            <person name="Pursley I."/>
            <person name="Horton D.L."/>
            <person name="Alikhan N.F."/>
            <person name="Baker D."/>
            <person name="Gharbi K."/>
            <person name="Hall N."/>
            <person name="Watson M."/>
            <person name="Adriaenssens E.M."/>
            <person name="Foster-Nyarko E."/>
            <person name="Jarju S."/>
            <person name="Secka A."/>
            <person name="Antonio M."/>
            <person name="Oren A."/>
            <person name="Chaudhuri R.R."/>
            <person name="La Ragione R."/>
            <person name="Hildebrand F."/>
            <person name="Pallen M.J."/>
        </authorList>
    </citation>
    <scope>NUCLEOTIDE SEQUENCE</scope>
    <source>
        <strain evidence="1">CHK199-9574</strain>
    </source>
</reference>
<gene>
    <name evidence="1" type="ORF">H9728_06550</name>
</gene>
<evidence type="ECO:0000313" key="1">
    <source>
        <dbReference type="EMBL" id="HIY78688.1"/>
    </source>
</evidence>
<evidence type="ECO:0000313" key="2">
    <source>
        <dbReference type="Proteomes" id="UP000824135"/>
    </source>
</evidence>
<sequence>MLVRKIMETAAALAGRGDLADFLGGKRVADVSAAQRDAETMLRCFNLAENEAASDYLPLVAQQTFPSGGPAAFGDFEKPPLEILWVKDGTGRKLPFSVCGEGVRFPSCAATVGYRYRPLVKDAGDETDFPNGENFLAAGAACEFCLMEGMFERAALLDKRYKESLAAARRDKSFTLKGREWI</sequence>
<name>A0A9D2CFC1_9FIRM</name>
<reference evidence="1" key="2">
    <citation type="submission" date="2021-04" db="EMBL/GenBank/DDBJ databases">
        <authorList>
            <person name="Gilroy R."/>
        </authorList>
    </citation>
    <scope>NUCLEOTIDE SEQUENCE</scope>
    <source>
        <strain evidence="1">CHK199-9574</strain>
    </source>
</reference>
<organism evidence="1 2">
    <name type="scientific">Candidatus Borkfalkia excrementavium</name>
    <dbReference type="NCBI Taxonomy" id="2838505"/>
    <lineage>
        <taxon>Bacteria</taxon>
        <taxon>Bacillati</taxon>
        <taxon>Bacillota</taxon>
        <taxon>Clostridia</taxon>
        <taxon>Christensenellales</taxon>
        <taxon>Christensenellaceae</taxon>
        <taxon>Candidatus Borkfalkia</taxon>
    </lineage>
</organism>